<reference evidence="1 2" key="1">
    <citation type="submission" date="2016-11" db="EMBL/GenBank/DDBJ databases">
        <title>Mixed transmission modes and dynamic genome evolution in an obligate animal-bacterial symbiosis.</title>
        <authorList>
            <person name="Russell S.L."/>
            <person name="Corbett-Detig R.B."/>
            <person name="Cavanaugh C.M."/>
        </authorList>
    </citation>
    <scope>NUCLEOTIDE SEQUENCE [LARGE SCALE GENOMIC DNA]</scope>
    <source>
        <strain evidence="1">Se-Cadez</strain>
    </source>
</reference>
<dbReference type="AlphaFoldDB" id="A0A1T2KU95"/>
<dbReference type="CDD" id="cd14789">
    <property type="entry name" value="Tiki"/>
    <property type="match status" value="1"/>
</dbReference>
<comment type="caution">
    <text evidence="1">The sequence shown here is derived from an EMBL/GenBank/DDBJ whole genome shotgun (WGS) entry which is preliminary data.</text>
</comment>
<dbReference type="InterPro" id="IPR047111">
    <property type="entry name" value="YbaP-like"/>
</dbReference>
<accession>A0A1T2KU95</accession>
<evidence type="ECO:0000313" key="2">
    <source>
        <dbReference type="Proteomes" id="UP000190896"/>
    </source>
</evidence>
<dbReference type="PANTHER" id="PTHR40590">
    <property type="entry name" value="CYTOPLASMIC PROTEIN-RELATED"/>
    <property type="match status" value="1"/>
</dbReference>
<organism evidence="1 2">
    <name type="scientific">Solemya velesiana gill symbiont</name>
    <dbReference type="NCBI Taxonomy" id="1918948"/>
    <lineage>
        <taxon>Bacteria</taxon>
        <taxon>Pseudomonadati</taxon>
        <taxon>Pseudomonadota</taxon>
        <taxon>Gammaproteobacteria</taxon>
        <taxon>sulfur-oxidizing symbionts</taxon>
    </lineage>
</organism>
<name>A0A1T2KU95_9GAMM</name>
<proteinExistence type="predicted"/>
<dbReference type="Proteomes" id="UP000190896">
    <property type="component" value="Unassembled WGS sequence"/>
</dbReference>
<dbReference type="EMBL" id="MPRJ01000045">
    <property type="protein sequence ID" value="OOZ36310.1"/>
    <property type="molecule type" value="Genomic_DNA"/>
</dbReference>
<dbReference type="Pfam" id="PF01963">
    <property type="entry name" value="TraB_PrgY_gumN"/>
    <property type="match status" value="1"/>
</dbReference>
<evidence type="ECO:0000313" key="1">
    <source>
        <dbReference type="EMBL" id="OOZ36310.1"/>
    </source>
</evidence>
<dbReference type="PANTHER" id="PTHR40590:SF1">
    <property type="entry name" value="CYTOPLASMIC PROTEIN"/>
    <property type="match status" value="1"/>
</dbReference>
<sequence>MKSVVGEEIYRRCVEAMADRGMPEIAVRLFKPWTVTTMLSVPPAETGEFLGFYLYRLAVQKGIEVIGLETVQEQLDVFDGMPETDQVALLVDTLNNLDQLPMLNQQLLEAYLQRDLRKLAELSNQSLSLSDEALGYQIKQRVVDDRNRRIAKRLEPLMYEGGLFAAVGALHLPGEAGLLVLLREQGFSVDLVY</sequence>
<dbReference type="InterPro" id="IPR002816">
    <property type="entry name" value="TraB/PrgY/GumN_fam"/>
</dbReference>
<keyword evidence="2" id="KW-1185">Reference proteome</keyword>
<gene>
    <name evidence="1" type="ORF">BOW51_07800</name>
</gene>
<evidence type="ECO:0008006" key="3">
    <source>
        <dbReference type="Google" id="ProtNLM"/>
    </source>
</evidence>
<protein>
    <recommendedName>
        <fullName evidence="3">TraB/GumN family protein</fullName>
    </recommendedName>
</protein>